<dbReference type="Proteomes" id="UP001529369">
    <property type="component" value="Unassembled WGS sequence"/>
</dbReference>
<dbReference type="PANTHER" id="PTHR30432:SF1">
    <property type="entry name" value="DNA-BINDING TRANSCRIPTIONAL DUAL REGULATOR MODE"/>
    <property type="match status" value="1"/>
</dbReference>
<comment type="caution">
    <text evidence="1">The sequence shown here is derived from an EMBL/GenBank/DDBJ whole genome shotgun (WGS) entry which is preliminary data.</text>
</comment>
<proteinExistence type="predicted"/>
<organism evidence="1 2">
    <name type="scientific">Paeniroseomonas aquatica</name>
    <dbReference type="NCBI Taxonomy" id="373043"/>
    <lineage>
        <taxon>Bacteria</taxon>
        <taxon>Pseudomonadati</taxon>
        <taxon>Pseudomonadota</taxon>
        <taxon>Alphaproteobacteria</taxon>
        <taxon>Acetobacterales</taxon>
        <taxon>Acetobacteraceae</taxon>
        <taxon>Paeniroseomonas</taxon>
    </lineage>
</organism>
<reference evidence="2" key="1">
    <citation type="journal article" date="2019" name="Int. J. Syst. Evol. Microbiol.">
        <title>The Global Catalogue of Microorganisms (GCM) 10K type strain sequencing project: providing services to taxonomists for standard genome sequencing and annotation.</title>
        <authorList>
            <consortium name="The Broad Institute Genomics Platform"/>
            <consortium name="The Broad Institute Genome Sequencing Center for Infectious Disease"/>
            <person name="Wu L."/>
            <person name="Ma J."/>
        </authorList>
    </citation>
    <scope>NUCLEOTIDE SEQUENCE [LARGE SCALE GENOMIC DNA]</scope>
    <source>
        <strain evidence="2">CECT 7131</strain>
    </source>
</reference>
<protein>
    <submittedName>
        <fullName evidence="1">LysR family transcriptional regulator</fullName>
    </submittedName>
</protein>
<dbReference type="SUPFAM" id="SSF46785">
    <property type="entry name" value="Winged helix' DNA-binding domain"/>
    <property type="match status" value="1"/>
</dbReference>
<evidence type="ECO:0000313" key="2">
    <source>
        <dbReference type="Proteomes" id="UP001529369"/>
    </source>
</evidence>
<sequence>MATIRLSVVLASEARIGPGKAALLESMRDSGPISAAARSMAMDYKRAWTRLDSMNTAFDTPVVVAVPGGTRGSGAQLTSFGIELLARYRRLEATVAALATDDLAAIAARALPESSPKV</sequence>
<dbReference type="PANTHER" id="PTHR30432">
    <property type="entry name" value="TRANSCRIPTIONAL REGULATOR MODE"/>
    <property type="match status" value="1"/>
</dbReference>
<gene>
    <name evidence="1" type="ORF">QWZ14_16715</name>
</gene>
<dbReference type="Gene3D" id="1.10.10.10">
    <property type="entry name" value="Winged helix-like DNA-binding domain superfamily/Winged helix DNA-binding domain"/>
    <property type="match status" value="1"/>
</dbReference>
<keyword evidence="2" id="KW-1185">Reference proteome</keyword>
<dbReference type="InterPro" id="IPR036388">
    <property type="entry name" value="WH-like_DNA-bd_sf"/>
</dbReference>
<dbReference type="InterPro" id="IPR036390">
    <property type="entry name" value="WH_DNA-bd_sf"/>
</dbReference>
<accession>A0ABT8A8P6</accession>
<dbReference type="InterPro" id="IPR051815">
    <property type="entry name" value="Molybdate_resp_trans_reg"/>
</dbReference>
<dbReference type="EMBL" id="JAUFPN010000155">
    <property type="protein sequence ID" value="MDN3566013.1"/>
    <property type="molecule type" value="Genomic_DNA"/>
</dbReference>
<name>A0ABT8A8P6_9PROT</name>
<evidence type="ECO:0000313" key="1">
    <source>
        <dbReference type="EMBL" id="MDN3566013.1"/>
    </source>
</evidence>
<dbReference type="RefSeq" id="WP_290317904.1">
    <property type="nucleotide sequence ID" value="NZ_JAUFPN010000155.1"/>
</dbReference>